<evidence type="ECO:0000313" key="15">
    <source>
        <dbReference type="Proteomes" id="UP000078046"/>
    </source>
</evidence>
<dbReference type="Proteomes" id="UP000078046">
    <property type="component" value="Unassembled WGS sequence"/>
</dbReference>
<feature type="region of interest" description="Disordered" evidence="11">
    <location>
        <begin position="1968"/>
        <end position="2002"/>
    </location>
</feature>
<dbReference type="PANTHER" id="PTHR13140">
    <property type="entry name" value="MYOSIN"/>
    <property type="match status" value="1"/>
</dbReference>
<reference evidence="14 15" key="1">
    <citation type="submission" date="2016-04" db="EMBL/GenBank/DDBJ databases">
        <title>The genome of Intoshia linei affirms orthonectids as highly simplified spiralians.</title>
        <authorList>
            <person name="Mikhailov K.V."/>
            <person name="Slusarev G.S."/>
            <person name="Nikitin M.A."/>
            <person name="Logacheva M.D."/>
            <person name="Penin A."/>
            <person name="Aleoshin V."/>
            <person name="Panchin Y.V."/>
        </authorList>
    </citation>
    <scope>NUCLEOTIDE SEQUENCE [LARGE SCALE GENOMIC DNA]</scope>
    <source>
        <strain evidence="14">Intl2013</strain>
        <tissue evidence="14">Whole animal</tissue>
    </source>
</reference>
<evidence type="ECO:0000256" key="7">
    <source>
        <dbReference type="ARBA" id="ARBA00023175"/>
    </source>
</evidence>
<dbReference type="OrthoDB" id="10055605at2759"/>
<dbReference type="FunFam" id="3.30.70.1590:FF:000001">
    <property type="entry name" value="Myosin heavy chain"/>
    <property type="match status" value="1"/>
</dbReference>
<keyword evidence="15" id="KW-1185">Reference proteome</keyword>
<dbReference type="FunFam" id="2.30.30.360:FF:000001">
    <property type="entry name" value="Myosin heavy chain"/>
    <property type="match status" value="1"/>
</dbReference>
<protein>
    <submittedName>
        <fullName evidence="14">Myosin heavy chain 11</fullName>
    </submittedName>
</protein>
<comment type="similarity">
    <text evidence="1 9">Belongs to the TRAFAC class myosin-kinesin ATPase superfamily. Myosin family.</text>
</comment>
<dbReference type="Gene3D" id="1.20.5.340">
    <property type="match status" value="1"/>
</dbReference>
<keyword evidence="5 10" id="KW-0175">Coiled coil</keyword>
<dbReference type="Pfam" id="PF01576">
    <property type="entry name" value="Myosin_tail_1"/>
    <property type="match status" value="1"/>
</dbReference>
<evidence type="ECO:0000256" key="11">
    <source>
        <dbReference type="SAM" id="MobiDB-lite"/>
    </source>
</evidence>
<dbReference type="GO" id="GO:0005516">
    <property type="term" value="F:calmodulin binding"/>
    <property type="evidence" value="ECO:0007669"/>
    <property type="project" value="UniProtKB-KW"/>
</dbReference>
<keyword evidence="8 9" id="KW-0009">Actin-binding</keyword>
<name>A0A177B7U1_9BILA</name>
<feature type="coiled-coil region" evidence="10">
    <location>
        <begin position="1294"/>
        <end position="1345"/>
    </location>
</feature>
<dbReference type="CDD" id="cd01377">
    <property type="entry name" value="MYSc_class_II"/>
    <property type="match status" value="1"/>
</dbReference>
<dbReference type="Gene3D" id="1.20.5.4820">
    <property type="match status" value="1"/>
</dbReference>
<dbReference type="GO" id="GO:0005524">
    <property type="term" value="F:ATP binding"/>
    <property type="evidence" value="ECO:0007669"/>
    <property type="project" value="UniProtKB-UniRule"/>
</dbReference>
<evidence type="ECO:0000313" key="14">
    <source>
        <dbReference type="EMBL" id="OAF70315.1"/>
    </source>
</evidence>
<dbReference type="Gene3D" id="6.10.250.2420">
    <property type="match status" value="1"/>
</dbReference>
<comment type="caution">
    <text evidence="14">The sequence shown here is derived from an EMBL/GenBank/DDBJ whole genome shotgun (WGS) entry which is preliminary data.</text>
</comment>
<dbReference type="FunFam" id="1.20.5.4820:FF:000002">
    <property type="entry name" value="Myosin heavy chain 10"/>
    <property type="match status" value="1"/>
</dbReference>
<evidence type="ECO:0000256" key="4">
    <source>
        <dbReference type="ARBA" id="ARBA00022860"/>
    </source>
</evidence>
<dbReference type="GO" id="GO:0051015">
    <property type="term" value="F:actin filament binding"/>
    <property type="evidence" value="ECO:0007669"/>
    <property type="project" value="InterPro"/>
</dbReference>
<feature type="domain" description="Myosin motor" evidence="12">
    <location>
        <begin position="82"/>
        <end position="788"/>
    </location>
</feature>
<dbReference type="GO" id="GO:0000146">
    <property type="term" value="F:microfilament motor activity"/>
    <property type="evidence" value="ECO:0007669"/>
    <property type="project" value="TreeGrafter"/>
</dbReference>
<evidence type="ECO:0000256" key="8">
    <source>
        <dbReference type="ARBA" id="ARBA00023203"/>
    </source>
</evidence>
<dbReference type="InterPro" id="IPR036961">
    <property type="entry name" value="Kinesin_motor_dom_sf"/>
</dbReference>
<dbReference type="Gene3D" id="1.20.120.720">
    <property type="entry name" value="Myosin VI head, motor domain, U50 subdomain"/>
    <property type="match status" value="1"/>
</dbReference>
<dbReference type="PROSITE" id="PS50096">
    <property type="entry name" value="IQ"/>
    <property type="match status" value="1"/>
</dbReference>
<dbReference type="Pfam" id="PF02736">
    <property type="entry name" value="Myosin_N"/>
    <property type="match status" value="1"/>
</dbReference>
<keyword evidence="3 9" id="KW-0067">ATP-binding</keyword>
<feature type="coiled-coil region" evidence="10">
    <location>
        <begin position="1792"/>
        <end position="1932"/>
    </location>
</feature>
<feature type="compositionally biased region" description="Polar residues" evidence="11">
    <location>
        <begin position="1979"/>
        <end position="2002"/>
    </location>
</feature>
<dbReference type="InterPro" id="IPR008989">
    <property type="entry name" value="Myosin_S1_N"/>
</dbReference>
<dbReference type="GO" id="GO:0007015">
    <property type="term" value="P:actin filament organization"/>
    <property type="evidence" value="ECO:0007669"/>
    <property type="project" value="TreeGrafter"/>
</dbReference>
<evidence type="ECO:0000256" key="9">
    <source>
        <dbReference type="PROSITE-ProRule" id="PRU00782"/>
    </source>
</evidence>
<keyword evidence="2 9" id="KW-0547">Nucleotide-binding</keyword>
<dbReference type="Gene3D" id="3.40.850.10">
    <property type="entry name" value="Kinesin motor domain"/>
    <property type="match status" value="1"/>
</dbReference>
<keyword evidence="4" id="KW-0112">Calmodulin-binding</keyword>
<dbReference type="Pfam" id="PF00063">
    <property type="entry name" value="Myosin_head"/>
    <property type="match status" value="1"/>
</dbReference>
<dbReference type="PRINTS" id="PR00193">
    <property type="entry name" value="MYOSINHEAVY"/>
</dbReference>
<evidence type="ECO:0000256" key="1">
    <source>
        <dbReference type="ARBA" id="ARBA00008314"/>
    </source>
</evidence>
<evidence type="ECO:0000256" key="2">
    <source>
        <dbReference type="ARBA" id="ARBA00022741"/>
    </source>
</evidence>
<feature type="domain" description="Myosin N-terminal SH3-like" evidence="13">
    <location>
        <begin position="28"/>
        <end position="78"/>
    </location>
</feature>
<dbReference type="InterPro" id="IPR004009">
    <property type="entry name" value="SH3_Myosin"/>
</dbReference>
<dbReference type="Gene3D" id="2.30.30.360">
    <property type="entry name" value="Myosin S1 fragment, N-terminal"/>
    <property type="match status" value="1"/>
</dbReference>
<feature type="coiled-coil region" evidence="10">
    <location>
        <begin position="1483"/>
        <end position="1616"/>
    </location>
</feature>
<keyword evidence="6 9" id="KW-0518">Myosin</keyword>
<dbReference type="FunFam" id="3.40.850.10:FF:000101">
    <property type="entry name" value="Slow myosin heavy chain 2"/>
    <property type="match status" value="1"/>
</dbReference>
<evidence type="ECO:0000256" key="10">
    <source>
        <dbReference type="SAM" id="Coils"/>
    </source>
</evidence>
<dbReference type="InterPro" id="IPR001609">
    <property type="entry name" value="Myosin_head_motor_dom-like"/>
</dbReference>
<dbReference type="EMBL" id="LWCA01000161">
    <property type="protein sequence ID" value="OAF70315.1"/>
    <property type="molecule type" value="Genomic_DNA"/>
</dbReference>
<evidence type="ECO:0000256" key="3">
    <source>
        <dbReference type="ARBA" id="ARBA00022840"/>
    </source>
</evidence>
<dbReference type="InterPro" id="IPR027417">
    <property type="entry name" value="P-loop_NTPase"/>
</dbReference>
<feature type="coiled-coil region" evidence="10">
    <location>
        <begin position="852"/>
        <end position="879"/>
    </location>
</feature>
<accession>A0A177B7U1</accession>
<proteinExistence type="inferred from homology"/>
<dbReference type="SMART" id="SM00242">
    <property type="entry name" value="MYSc"/>
    <property type="match status" value="1"/>
</dbReference>
<evidence type="ECO:0000259" key="13">
    <source>
        <dbReference type="PROSITE" id="PS51844"/>
    </source>
</evidence>
<keyword evidence="7 9" id="KW-0505">Motor protein</keyword>
<dbReference type="GO" id="GO:0016020">
    <property type="term" value="C:membrane"/>
    <property type="evidence" value="ECO:0007669"/>
    <property type="project" value="TreeGrafter"/>
</dbReference>
<sequence>MEYEPNEMKYLTVRRESVIDNSSHTSWASKRLVWVPDTQQGYVSASIKEEKGEEVKIQVLETGRSEWISKDDVQKMNPPKFRKAEDMAELTCLNEAAVLYNLKERYYSSLIYTYSGLFCVVINPYKNLPIYNDQIIKLFKGKKRHEVPPHIFALTDVAYRSMISDNENQSILCTGESGSGKTENTKKVIQYLTSTAGSKLISDNNDVLLSSSIKLTENSKDYYMENQLLKANPVLESFGNARTLRNNNSSRFGKFIRIRFDASGFICGANIETYLLEKSRTVRQERGERSFHIFYYLLSGCPKIDRDKYLLQDIKDYKFLTNESNGLNIPTACTISEDMELYKHTIEAMRIMQFSQDEIDCIHRVVSAILLFGNVKIESDRNSEAATLPDDTVAQKICYLLGLNVTEMAKALLRPKLKVGHEYVVKSQTKEQAAYTTEAISKSLYEKMFKWIVIKINKTLDKSIRSSSSFIGILDISGFEIYKSNSFEQLCINYTNERLQQLFNHTMFILEQDEYSREGITWKFIDFGLDLQPTIDLLEKQMGIFTLINEQCWFPKATDKSLADKIILTHKTHPKFKVPDFRDKADFSILHYAGKVDYSCKDWLTKNMDPLNENMATLLQESSDEFIKHLWISVYTDITVLSSGGYGIRTRKGMFRTLGQSYKEQLISLMETLGKTRPNFLRCIIPNNLKKPGKIDSLLVLDQLKCNGVLEGIRICRQGFPNRILFQEFKQRYEILTPGVIPSDFMDGKQACELILNALELDKNLYRVGQSKLFFRAGILANLEEERDLRLGVIFTKLQAYCRGYVARRMHTKRLKQINAVRILQRNYNAYIRLRNWKWWRLFTKVRPLIEIKNNEEKLIETENELRRVSDKFQFQSNEVDDLRRTHKKLVDKNTIMSQQMNADAQLTIQVEEALTRITSEKNELEVCISQMEGRIEEDNQKYELIISEKDKLLGVIQDLEEQLEEEEQNKQKLQLTNINLENQFNDLMEESKILKNNQSKHSKEKSVHVKKMEEYQKHIENLNESIKHMQREKCRIDEKNVETSDRLKRSEQLKTELEKQRRRLENELGDSSETLKEKYLELENHLKTISNQREELECLYKKGEEECVVKEDLKKCIRNNEFTINELKEDLSTERDNRVKAEKVRRDLGEELEALKSELEDSVGDKHLINELRQKREQEVVILKRNQEDENKKHQEQLFELRKTYNQKVEELSASLEKVNRQLIQSEKQLMSSNSEKNQLESNIKKFATEKSENEKRKKDLEYQINELTYNLNEIKICNENHISQINRFKLAIDEKDGKIEEYDIQLTELNKKNSKLLNTLSDLEMHIEELNSLKSSAESARKSSDERLQNLMVQFDEINDSKGASELKLAQIRGQMSDVNCSLSESKDKVKELNEQKRKLGREVELLLQEVKNDKSEIDRLSKSKKKTQSEFDDIVRELDEQRSANIILDKKQRKFDQNLADERLIAEKIVNEKDLIERQCRDSETKCITLQREIDESNEKCNAIERLRMNLQAELDDMISSKDDVGKNYHELEKLKKNLEMQIDDQNQQIEEMEDEIQILEDCKLRMDVNEAAIKSEYEKNHNQLRNQMDEQRMQLQKQLKDLEAQLHDEKTNQTSFIGIRRKLESDLSERVRLYDQMCRENEELNKINKKYHSYIREVQKELDDTTVIKDDYHIHVGSLEKRIESLDNELQDVQRYFEISDKERRTLKAQNTELMDDVKGFGEVKSNLISEQKRMKNEIINLEEELEDEHMRFESIEESYKKIHAAYDISVSDLNRERSKFEEIEATCLMLTRKNKELRNSLIEEEENNKNRSRLVVEALEVKCNNFQEQLEIESRERQISLKMSRRFERKLKDVNVQCEESQRSLKNYQDQLEKSNSRIRTLNRKVEEHYDEYTRECNKNRKIQRNLDEYMEKCSILQREIETLRNRRKTYGIPFADKMRNSRINKSGFNSYRSSNLTIKSNESEDSMAITDDVNGSSTPTTSANIENPNNYLNHSTISKYSNTKEYSKDYGSLKKLTDARLNNEPRNEN</sequence>
<organism evidence="14 15">
    <name type="scientific">Intoshia linei</name>
    <dbReference type="NCBI Taxonomy" id="1819745"/>
    <lineage>
        <taxon>Eukaryota</taxon>
        <taxon>Metazoa</taxon>
        <taxon>Spiralia</taxon>
        <taxon>Lophotrochozoa</taxon>
        <taxon>Mesozoa</taxon>
        <taxon>Orthonectida</taxon>
        <taxon>Rhopaluridae</taxon>
        <taxon>Intoshia</taxon>
    </lineage>
</organism>
<dbReference type="GO" id="GO:0016459">
    <property type="term" value="C:myosin complex"/>
    <property type="evidence" value="ECO:0007669"/>
    <property type="project" value="UniProtKB-KW"/>
</dbReference>
<gene>
    <name evidence="14" type="ORF">A3Q56_01970</name>
</gene>
<evidence type="ECO:0000256" key="5">
    <source>
        <dbReference type="ARBA" id="ARBA00023054"/>
    </source>
</evidence>
<feature type="coiled-coil region" evidence="10">
    <location>
        <begin position="1729"/>
        <end position="1763"/>
    </location>
</feature>
<dbReference type="InterPro" id="IPR002928">
    <property type="entry name" value="Myosin_tail"/>
</dbReference>
<dbReference type="GO" id="GO:0005737">
    <property type="term" value="C:cytoplasm"/>
    <property type="evidence" value="ECO:0007669"/>
    <property type="project" value="TreeGrafter"/>
</dbReference>
<feature type="binding site" evidence="9">
    <location>
        <begin position="175"/>
        <end position="182"/>
    </location>
    <ligand>
        <name>ATP</name>
        <dbReference type="ChEBI" id="CHEBI:30616"/>
    </ligand>
</feature>
<dbReference type="FunFam" id="1.20.120.720:FF:000001">
    <property type="entry name" value="Myosin heavy chain, muscle"/>
    <property type="match status" value="1"/>
</dbReference>
<dbReference type="PROSITE" id="PS51844">
    <property type="entry name" value="SH3_LIKE"/>
    <property type="match status" value="1"/>
</dbReference>
<dbReference type="SUPFAM" id="SSF52540">
    <property type="entry name" value="P-loop containing nucleoside triphosphate hydrolases"/>
    <property type="match status" value="1"/>
</dbReference>
<dbReference type="PANTHER" id="PTHR13140:SF857">
    <property type="entry name" value="MYOSIN-11"/>
    <property type="match status" value="1"/>
</dbReference>
<dbReference type="Gene3D" id="1.20.58.530">
    <property type="match status" value="1"/>
</dbReference>
<evidence type="ECO:0000259" key="12">
    <source>
        <dbReference type="PROSITE" id="PS51456"/>
    </source>
</evidence>
<evidence type="ECO:0000256" key="6">
    <source>
        <dbReference type="ARBA" id="ARBA00023123"/>
    </source>
</evidence>
<dbReference type="SUPFAM" id="SSF90257">
    <property type="entry name" value="Myosin rod fragments"/>
    <property type="match status" value="5"/>
</dbReference>
<feature type="coiled-coil region" evidence="10">
    <location>
        <begin position="950"/>
        <end position="1258"/>
    </location>
</feature>
<dbReference type="PROSITE" id="PS51456">
    <property type="entry name" value="MYOSIN_MOTOR"/>
    <property type="match status" value="1"/>
</dbReference>
<dbReference type="Gene3D" id="1.10.10.820">
    <property type="match status" value="1"/>
</dbReference>
<feature type="coiled-coil region" evidence="10">
    <location>
        <begin position="1378"/>
        <end position="1433"/>
    </location>
</feature>
<feature type="region of interest" description="Actin-binding" evidence="9">
    <location>
        <begin position="666"/>
        <end position="688"/>
    </location>
</feature>